<dbReference type="RefSeq" id="WP_378045667.1">
    <property type="nucleotide sequence ID" value="NZ_JBHSXE010000001.1"/>
</dbReference>
<accession>A0ABW2C9E5</accession>
<proteinExistence type="predicted"/>
<dbReference type="InterPro" id="IPR056934">
    <property type="entry name" value="SH3_Rv0428c"/>
</dbReference>
<organism evidence="3 4">
    <name type="scientific">Actinomadura yumaensis</name>
    <dbReference type="NCBI Taxonomy" id="111807"/>
    <lineage>
        <taxon>Bacteria</taxon>
        <taxon>Bacillati</taxon>
        <taxon>Actinomycetota</taxon>
        <taxon>Actinomycetes</taxon>
        <taxon>Streptosporangiales</taxon>
        <taxon>Thermomonosporaceae</taxon>
        <taxon>Actinomadura</taxon>
    </lineage>
</organism>
<reference evidence="4" key="1">
    <citation type="journal article" date="2019" name="Int. J. Syst. Evol. Microbiol.">
        <title>The Global Catalogue of Microorganisms (GCM) 10K type strain sequencing project: providing services to taxonomists for standard genome sequencing and annotation.</title>
        <authorList>
            <consortium name="The Broad Institute Genomics Platform"/>
            <consortium name="The Broad Institute Genome Sequencing Center for Infectious Disease"/>
            <person name="Wu L."/>
            <person name="Ma J."/>
        </authorList>
    </citation>
    <scope>NUCLEOTIDE SEQUENCE [LARGE SCALE GENOMIC DNA]</scope>
    <source>
        <strain evidence="4">JCM 3369</strain>
    </source>
</reference>
<name>A0ABW2C9E5_9ACTN</name>
<dbReference type="EMBL" id="JBHSXS010000001">
    <property type="protein sequence ID" value="MFC6878377.1"/>
    <property type="molecule type" value="Genomic_DNA"/>
</dbReference>
<feature type="compositionally biased region" description="Basic and acidic residues" evidence="1">
    <location>
        <begin position="105"/>
        <end position="126"/>
    </location>
</feature>
<gene>
    <name evidence="3" type="ORF">ACFQKB_01220</name>
</gene>
<protein>
    <recommendedName>
        <fullName evidence="2">Histone acetyltransferase Rv0428c-like SH3 domain-containing protein</fullName>
    </recommendedName>
</protein>
<feature type="region of interest" description="Disordered" evidence="1">
    <location>
        <begin position="65"/>
        <end position="126"/>
    </location>
</feature>
<keyword evidence="4" id="KW-1185">Reference proteome</keyword>
<evidence type="ECO:0000256" key="1">
    <source>
        <dbReference type="SAM" id="MobiDB-lite"/>
    </source>
</evidence>
<sequence>MSGRLAARLVVSIGPADVGQRISLRRRLPTGEYSDVVGVLESWSGKTLTVRRRTGEVVDVPEDAMVAAKVVPPQPPPRRPRRSPWDDEERAERAEGADAPAHGPGEVRRPGSGEARAEGRGGDARA</sequence>
<dbReference type="Proteomes" id="UP001596380">
    <property type="component" value="Unassembled WGS sequence"/>
</dbReference>
<dbReference type="Pfam" id="PF24551">
    <property type="entry name" value="SH3_Rv0428c"/>
    <property type="match status" value="1"/>
</dbReference>
<comment type="caution">
    <text evidence="3">The sequence shown here is derived from an EMBL/GenBank/DDBJ whole genome shotgun (WGS) entry which is preliminary data.</text>
</comment>
<feature type="domain" description="Histone acetyltransferase Rv0428c-like SH3" evidence="2">
    <location>
        <begin position="17"/>
        <end position="69"/>
    </location>
</feature>
<evidence type="ECO:0000259" key="2">
    <source>
        <dbReference type="Pfam" id="PF24551"/>
    </source>
</evidence>
<evidence type="ECO:0000313" key="4">
    <source>
        <dbReference type="Proteomes" id="UP001596380"/>
    </source>
</evidence>
<evidence type="ECO:0000313" key="3">
    <source>
        <dbReference type="EMBL" id="MFC6878377.1"/>
    </source>
</evidence>